<evidence type="ECO:0000259" key="3">
    <source>
        <dbReference type="PROSITE" id="PS50977"/>
    </source>
</evidence>
<keyword evidence="1 2" id="KW-0238">DNA-binding</keyword>
<dbReference type="SUPFAM" id="SSF46689">
    <property type="entry name" value="Homeodomain-like"/>
    <property type="match status" value="1"/>
</dbReference>
<evidence type="ECO:0000313" key="4">
    <source>
        <dbReference type="EMBL" id="MEX6429581.1"/>
    </source>
</evidence>
<dbReference type="InterPro" id="IPR009057">
    <property type="entry name" value="Homeodomain-like_sf"/>
</dbReference>
<dbReference type="RefSeq" id="WP_298384350.1">
    <property type="nucleotide sequence ID" value="NZ_JBFSHR010000020.1"/>
</dbReference>
<evidence type="ECO:0000256" key="1">
    <source>
        <dbReference type="ARBA" id="ARBA00023125"/>
    </source>
</evidence>
<accession>A0ABV3Y3M3</accession>
<feature type="DNA-binding region" description="H-T-H motif" evidence="2">
    <location>
        <begin position="32"/>
        <end position="51"/>
    </location>
</feature>
<keyword evidence="5" id="KW-1185">Reference proteome</keyword>
<dbReference type="InterPro" id="IPR001647">
    <property type="entry name" value="HTH_TetR"/>
</dbReference>
<feature type="domain" description="HTH tetR-type" evidence="3">
    <location>
        <begin position="9"/>
        <end position="69"/>
    </location>
</feature>
<protein>
    <submittedName>
        <fullName evidence="4">TetR/AcrR family transcriptional regulator</fullName>
    </submittedName>
</protein>
<dbReference type="PANTHER" id="PTHR30055">
    <property type="entry name" value="HTH-TYPE TRANSCRIPTIONAL REGULATOR RUTR"/>
    <property type="match status" value="1"/>
</dbReference>
<dbReference type="PRINTS" id="PR00455">
    <property type="entry name" value="HTHTETR"/>
</dbReference>
<comment type="caution">
    <text evidence="4">The sequence shown here is derived from an EMBL/GenBank/DDBJ whole genome shotgun (WGS) entry which is preliminary data.</text>
</comment>
<dbReference type="Pfam" id="PF00440">
    <property type="entry name" value="TetR_N"/>
    <property type="match status" value="1"/>
</dbReference>
<dbReference type="PROSITE" id="PS50977">
    <property type="entry name" value="HTH_TETR_2"/>
    <property type="match status" value="1"/>
</dbReference>
<dbReference type="EMBL" id="JBFSHR010000020">
    <property type="protein sequence ID" value="MEX6429581.1"/>
    <property type="molecule type" value="Genomic_DNA"/>
</dbReference>
<organism evidence="4 5">
    <name type="scientific">Ferrimicrobium acidiphilum</name>
    <dbReference type="NCBI Taxonomy" id="121039"/>
    <lineage>
        <taxon>Bacteria</taxon>
        <taxon>Bacillati</taxon>
        <taxon>Actinomycetota</taxon>
        <taxon>Acidimicrobiia</taxon>
        <taxon>Acidimicrobiales</taxon>
        <taxon>Acidimicrobiaceae</taxon>
        <taxon>Ferrimicrobium</taxon>
    </lineage>
</organism>
<proteinExistence type="predicted"/>
<dbReference type="PANTHER" id="PTHR30055:SF226">
    <property type="entry name" value="HTH-TYPE TRANSCRIPTIONAL REGULATOR PKSA"/>
    <property type="match status" value="1"/>
</dbReference>
<evidence type="ECO:0000256" key="2">
    <source>
        <dbReference type="PROSITE-ProRule" id="PRU00335"/>
    </source>
</evidence>
<evidence type="ECO:0000313" key="5">
    <source>
        <dbReference type="Proteomes" id="UP001560267"/>
    </source>
</evidence>
<reference evidence="4 5" key="1">
    <citation type="submission" date="2024-07" db="EMBL/GenBank/DDBJ databases">
        <title>Draft Genome Sequence of Ferrimicrobium acidiphilum Strain YE2023, Isolated from a Pulp of Bioleach Reactor.</title>
        <authorList>
            <person name="Elkina Y.A."/>
            <person name="Bulaeva A.G."/>
            <person name="Beletsky A.V."/>
            <person name="Mardanov A.V."/>
        </authorList>
    </citation>
    <scope>NUCLEOTIDE SEQUENCE [LARGE SCALE GENOMIC DNA]</scope>
    <source>
        <strain evidence="4 5">YE2023</strain>
    </source>
</reference>
<dbReference type="Gene3D" id="1.10.357.10">
    <property type="entry name" value="Tetracycline Repressor, domain 2"/>
    <property type="match status" value="1"/>
</dbReference>
<gene>
    <name evidence="4" type="ORF">AB6A68_06975</name>
</gene>
<name>A0ABV3Y3M3_9ACTN</name>
<dbReference type="Proteomes" id="UP001560267">
    <property type="component" value="Unassembled WGS sequence"/>
</dbReference>
<sequence length="162" mass="18073">MGTVQESWQERREQILQAAMEVLVDVGASSLTIRKVAKAAGVDPALIYHYFSSKDDLIQEVTSVPMGIMADLSDPQRDLAGKLSALEQGIARLWISSLMVCMADTPNRGRQQFDLVLDHLVCDADPAKRAMVVGLLFERYLLHATDYHEAVLQRYKQLVEAV</sequence>
<dbReference type="InterPro" id="IPR050109">
    <property type="entry name" value="HTH-type_TetR-like_transc_reg"/>
</dbReference>